<name>A0ABU5K8D1_9ACTN</name>
<keyword evidence="2" id="KW-1185">Reference proteome</keyword>
<accession>A0ABU5K8D1</accession>
<comment type="caution">
    <text evidence="1">The sequence shown here is derived from an EMBL/GenBank/DDBJ whole genome shotgun (WGS) entry which is preliminary data.</text>
</comment>
<gene>
    <name evidence="1" type="ORF">SFC79_05535</name>
</gene>
<proteinExistence type="predicted"/>
<evidence type="ECO:0000313" key="2">
    <source>
        <dbReference type="Proteomes" id="UP001291999"/>
    </source>
</evidence>
<protein>
    <submittedName>
        <fullName evidence="1">Uncharacterized protein</fullName>
    </submittedName>
</protein>
<evidence type="ECO:0000313" key="1">
    <source>
        <dbReference type="EMBL" id="MDZ5661221.1"/>
    </source>
</evidence>
<reference evidence="1 2" key="1">
    <citation type="submission" date="2023-11" db="EMBL/GenBank/DDBJ databases">
        <title>Novel species in genus Nocardioides.</title>
        <authorList>
            <person name="Zhou H."/>
        </authorList>
    </citation>
    <scope>NUCLEOTIDE SEQUENCE [LARGE SCALE GENOMIC DNA]</scope>
    <source>
        <strain evidence="1 2">S-58</strain>
    </source>
</reference>
<sequence length="88" mass="9518">MPRLTDDLDALYAHYVDAINTAISSDDPVLAAELAGDYDRDALLLMAEHEGRPDLLPLFGLDSDGGTLTVHRDTRLRRLVAKVAALGS</sequence>
<dbReference type="RefSeq" id="WP_172267876.1">
    <property type="nucleotide sequence ID" value="NZ_CP141058.1"/>
</dbReference>
<dbReference type="EMBL" id="JAXQPW010000001">
    <property type="protein sequence ID" value="MDZ5661221.1"/>
    <property type="molecule type" value="Genomic_DNA"/>
</dbReference>
<organism evidence="1 2">
    <name type="scientific">Nocardioides renjunii</name>
    <dbReference type="NCBI Taxonomy" id="3095075"/>
    <lineage>
        <taxon>Bacteria</taxon>
        <taxon>Bacillati</taxon>
        <taxon>Actinomycetota</taxon>
        <taxon>Actinomycetes</taxon>
        <taxon>Propionibacteriales</taxon>
        <taxon>Nocardioidaceae</taxon>
        <taxon>Nocardioides</taxon>
    </lineage>
</organism>
<dbReference type="Proteomes" id="UP001291999">
    <property type="component" value="Unassembled WGS sequence"/>
</dbReference>